<proteinExistence type="predicted"/>
<evidence type="ECO:0000256" key="1">
    <source>
        <dbReference type="PIRSR" id="PIRSR613078-1"/>
    </source>
</evidence>
<keyword evidence="4" id="KW-1185">Reference proteome</keyword>
<dbReference type="CDD" id="cd07067">
    <property type="entry name" value="HP_PGM_like"/>
    <property type="match status" value="1"/>
</dbReference>
<dbReference type="EMBL" id="CP003984">
    <property type="protein sequence ID" value="AII86520.1"/>
    <property type="molecule type" value="Genomic_DNA"/>
</dbReference>
<evidence type="ECO:0000313" key="3">
    <source>
        <dbReference type="EMBL" id="AII86520.1"/>
    </source>
</evidence>
<dbReference type="GO" id="GO:0005737">
    <property type="term" value="C:cytoplasm"/>
    <property type="evidence" value="ECO:0007669"/>
    <property type="project" value="TreeGrafter"/>
</dbReference>
<dbReference type="InterPro" id="IPR001345">
    <property type="entry name" value="PG/BPGM_mutase_AS"/>
</dbReference>
<dbReference type="SUPFAM" id="SSF53254">
    <property type="entry name" value="Phosphoglycerate mutase-like"/>
    <property type="match status" value="1"/>
</dbReference>
<dbReference type="InterPro" id="IPR029033">
    <property type="entry name" value="His_PPase_superfam"/>
</dbReference>
<dbReference type="GO" id="GO:0016791">
    <property type="term" value="F:phosphatase activity"/>
    <property type="evidence" value="ECO:0007669"/>
    <property type="project" value="TreeGrafter"/>
</dbReference>
<feature type="active site" description="Proton donor/acceptor" evidence="1">
    <location>
        <position position="109"/>
    </location>
</feature>
<reference evidence="3 4" key="1">
    <citation type="journal article" date="2014" name="ISME J.">
        <title>Adaptation of an abundant Roseobacter RCA organism to pelagic systems revealed by genomic and transcriptomic analyses.</title>
        <authorList>
            <person name="Voget S."/>
            <person name="Wemheuer B."/>
            <person name="Brinkhoff T."/>
            <person name="Vollmers J."/>
            <person name="Dietrich S."/>
            <person name="Giebel H.A."/>
            <person name="Beardsley C."/>
            <person name="Sardemann C."/>
            <person name="Bakenhus I."/>
            <person name="Billerbeck S."/>
            <person name="Daniel R."/>
            <person name="Simon M."/>
        </authorList>
    </citation>
    <scope>NUCLEOTIDE SEQUENCE [LARGE SCALE GENOMIC DNA]</scope>
    <source>
        <strain evidence="3 4">RCA23</strain>
    </source>
</reference>
<dbReference type="Pfam" id="PF00300">
    <property type="entry name" value="His_Phos_1"/>
    <property type="match status" value="1"/>
</dbReference>
<dbReference type="InterPro" id="IPR050275">
    <property type="entry name" value="PGM_Phosphatase"/>
</dbReference>
<dbReference type="GeneID" id="93367773"/>
<dbReference type="RefSeq" id="WP_236631396.1">
    <property type="nucleotide sequence ID" value="NZ_CP003984.1"/>
</dbReference>
<dbReference type="PANTHER" id="PTHR48100:SF59">
    <property type="entry name" value="ADENOSYLCOBALAMIN_ALPHA-RIBAZOLE PHOSPHATASE"/>
    <property type="match status" value="1"/>
</dbReference>
<evidence type="ECO:0000313" key="4">
    <source>
        <dbReference type="Proteomes" id="UP000028680"/>
    </source>
</evidence>
<dbReference type="AlphaFoldDB" id="A0AAN0RHW7"/>
<dbReference type="Gene3D" id="3.40.50.1240">
    <property type="entry name" value="Phosphoglycerate mutase-like"/>
    <property type="match status" value="1"/>
</dbReference>
<dbReference type="PROSITE" id="PS00175">
    <property type="entry name" value="PG_MUTASE"/>
    <property type="match status" value="1"/>
</dbReference>
<name>A0AAN0RHW7_9RHOB</name>
<protein>
    <submittedName>
        <fullName evidence="3">Phosphoglycerate mutase family protein</fullName>
    </submittedName>
</protein>
<gene>
    <name evidence="3" type="ORF">RCA23_c09650</name>
</gene>
<organism evidence="3 4">
    <name type="scientific">Planktomarina temperata RCA23</name>
    <dbReference type="NCBI Taxonomy" id="666509"/>
    <lineage>
        <taxon>Bacteria</taxon>
        <taxon>Pseudomonadati</taxon>
        <taxon>Pseudomonadota</taxon>
        <taxon>Alphaproteobacteria</taxon>
        <taxon>Rhodobacterales</taxon>
        <taxon>Paracoccaceae</taxon>
        <taxon>Planktomarina</taxon>
    </lineage>
</organism>
<dbReference type="InterPro" id="IPR013078">
    <property type="entry name" value="His_Pase_superF_clade-1"/>
</dbReference>
<sequence length="212" mass="23057">MDLTYSLRIMRGGGRPMSAAAIIPSCPEVLVLRHGQTEWNAEGRLQGHLDSPLTEKGLRQAQRQNEILQPYDLTGFRFISSPQGRAHMTAQIALAGLAAEIETSTELMEIGMGAWAGTTRAEIAAERKCSLHDLGQTQFYDWAPGGEGTARLYDRCAAFLAQLTGPAVLVTHGMTSLCLRLCALGWGLDRLEDLPSGQGVVYRVKAGHHDEL</sequence>
<accession>A0AAN0RHW7</accession>
<feature type="active site" description="Tele-phosphohistidine intermediate" evidence="1">
    <location>
        <position position="34"/>
    </location>
</feature>
<dbReference type="SMART" id="SM00855">
    <property type="entry name" value="PGAM"/>
    <property type="match status" value="1"/>
</dbReference>
<dbReference type="Proteomes" id="UP000028680">
    <property type="component" value="Chromosome"/>
</dbReference>
<feature type="binding site" evidence="2">
    <location>
        <position position="85"/>
    </location>
    <ligand>
        <name>substrate</name>
    </ligand>
</feature>
<feature type="binding site" evidence="2">
    <location>
        <begin position="33"/>
        <end position="40"/>
    </location>
    <ligand>
        <name>substrate</name>
    </ligand>
</feature>
<evidence type="ECO:0000256" key="2">
    <source>
        <dbReference type="PIRSR" id="PIRSR613078-2"/>
    </source>
</evidence>
<dbReference type="PANTHER" id="PTHR48100">
    <property type="entry name" value="BROAD-SPECIFICITY PHOSPHATASE YOR283W-RELATED"/>
    <property type="match status" value="1"/>
</dbReference>
<dbReference type="KEGG" id="ptp:RCA23_c09650"/>